<accession>A0ABQ5W6E0</accession>
<keyword evidence="1" id="KW-0812">Transmembrane</keyword>
<evidence type="ECO:0000256" key="1">
    <source>
        <dbReference type="SAM" id="Phobius"/>
    </source>
</evidence>
<feature type="transmembrane region" description="Helical" evidence="1">
    <location>
        <begin position="130"/>
        <end position="153"/>
    </location>
</feature>
<feature type="transmembrane region" description="Helical" evidence="1">
    <location>
        <begin position="89"/>
        <end position="110"/>
    </location>
</feature>
<feature type="transmembrane region" description="Helical" evidence="1">
    <location>
        <begin position="160"/>
        <end position="180"/>
    </location>
</feature>
<organism evidence="2 3">
    <name type="scientific">Devosia nitrariae</name>
    <dbReference type="NCBI Taxonomy" id="2071872"/>
    <lineage>
        <taxon>Bacteria</taxon>
        <taxon>Pseudomonadati</taxon>
        <taxon>Pseudomonadota</taxon>
        <taxon>Alphaproteobacteria</taxon>
        <taxon>Hyphomicrobiales</taxon>
        <taxon>Devosiaceae</taxon>
        <taxon>Devosia</taxon>
    </lineage>
</organism>
<name>A0ABQ5W6E0_9HYPH</name>
<feature type="transmembrane region" description="Helical" evidence="1">
    <location>
        <begin position="200"/>
        <end position="218"/>
    </location>
</feature>
<dbReference type="Proteomes" id="UP001156691">
    <property type="component" value="Unassembled WGS sequence"/>
</dbReference>
<evidence type="ECO:0000313" key="2">
    <source>
        <dbReference type="EMBL" id="GLQ55364.1"/>
    </source>
</evidence>
<comment type="caution">
    <text evidence="2">The sequence shown here is derived from an EMBL/GenBank/DDBJ whole genome shotgun (WGS) entry which is preliminary data.</text>
</comment>
<protein>
    <submittedName>
        <fullName evidence="2">Uncharacterized protein</fullName>
    </submittedName>
</protein>
<dbReference type="EMBL" id="BSNS01000011">
    <property type="protein sequence ID" value="GLQ55364.1"/>
    <property type="molecule type" value="Genomic_DNA"/>
</dbReference>
<feature type="transmembrane region" description="Helical" evidence="1">
    <location>
        <begin position="12"/>
        <end position="35"/>
    </location>
</feature>
<keyword evidence="3" id="KW-1185">Reference proteome</keyword>
<gene>
    <name evidence="2" type="ORF">GCM10010862_26230</name>
</gene>
<keyword evidence="1" id="KW-1133">Transmembrane helix</keyword>
<keyword evidence="1" id="KW-0472">Membrane</keyword>
<evidence type="ECO:0000313" key="3">
    <source>
        <dbReference type="Proteomes" id="UP001156691"/>
    </source>
</evidence>
<feature type="transmembrane region" description="Helical" evidence="1">
    <location>
        <begin position="55"/>
        <end position="77"/>
    </location>
</feature>
<reference evidence="3" key="1">
    <citation type="journal article" date="2019" name="Int. J. Syst. Evol. Microbiol.">
        <title>The Global Catalogue of Microorganisms (GCM) 10K type strain sequencing project: providing services to taxonomists for standard genome sequencing and annotation.</title>
        <authorList>
            <consortium name="The Broad Institute Genomics Platform"/>
            <consortium name="The Broad Institute Genome Sequencing Center for Infectious Disease"/>
            <person name="Wu L."/>
            <person name="Ma J."/>
        </authorList>
    </citation>
    <scope>NUCLEOTIDE SEQUENCE [LARGE SCALE GENOMIC DNA]</scope>
    <source>
        <strain evidence="3">NBRC 112416</strain>
    </source>
</reference>
<proteinExistence type="predicted"/>
<dbReference type="RefSeq" id="WP_284340776.1">
    <property type="nucleotide sequence ID" value="NZ_BSNS01000011.1"/>
</dbReference>
<sequence length="244" mass="26889">MLMNQKSRRFAPYLLLLAGAFVLVVLFFISLHVTLGGLAEESVKRLLDLNGEGNLPAWYGSFLWLIGAYHAREAALLTKQLERARPESAYWIALCVGCCLLSLDEVASIHENIGAFIDYGVGNPEGYAPVYNWVWVGLVVVALALLAFLRFLFRLPRQTALGLVAAGAVFLMGAIGMETFGSRYEYAERFPFGLNWNKVIALEEFLEMAGAILFSLVVRMHIERMAGLRTASAHAIGKAGSRAE</sequence>